<keyword evidence="10" id="KW-1185">Reference proteome</keyword>
<dbReference type="GO" id="GO:0007020">
    <property type="term" value="P:microtubule nucleation"/>
    <property type="evidence" value="ECO:0007669"/>
    <property type="project" value="InterPro"/>
</dbReference>
<dbReference type="GO" id="GO:0031122">
    <property type="term" value="P:cytoplasmic microtubule organization"/>
    <property type="evidence" value="ECO:0007669"/>
    <property type="project" value="TreeGrafter"/>
</dbReference>
<feature type="region of interest" description="Disordered" evidence="6">
    <location>
        <begin position="165"/>
        <end position="209"/>
    </location>
</feature>
<dbReference type="GO" id="GO:0005874">
    <property type="term" value="C:microtubule"/>
    <property type="evidence" value="ECO:0007669"/>
    <property type="project" value="UniProtKB-KW"/>
</dbReference>
<name>A0A9P6IKN0_9FUNG</name>
<feature type="domain" description="Gamma tubulin complex component C-terminal" evidence="7">
    <location>
        <begin position="577"/>
        <end position="746"/>
    </location>
</feature>
<evidence type="ECO:0000256" key="6">
    <source>
        <dbReference type="SAM" id="MobiDB-lite"/>
    </source>
</evidence>
<dbReference type="GO" id="GO:0000278">
    <property type="term" value="P:mitotic cell cycle"/>
    <property type="evidence" value="ECO:0007669"/>
    <property type="project" value="TreeGrafter"/>
</dbReference>
<dbReference type="InterPro" id="IPR041470">
    <property type="entry name" value="GCP_N"/>
</dbReference>
<evidence type="ECO:0000256" key="4">
    <source>
        <dbReference type="ARBA" id="ARBA00023212"/>
    </source>
</evidence>
<gene>
    <name evidence="9" type="ORF">BGZ65_004256</name>
</gene>
<dbReference type="Proteomes" id="UP000749646">
    <property type="component" value="Unassembled WGS sequence"/>
</dbReference>
<dbReference type="PANTHER" id="PTHR19302">
    <property type="entry name" value="GAMMA TUBULIN COMPLEX PROTEIN"/>
    <property type="match status" value="1"/>
</dbReference>
<dbReference type="InterPro" id="IPR007259">
    <property type="entry name" value="GCP"/>
</dbReference>
<comment type="subcellular location">
    <subcellularLocation>
        <location evidence="5">Cytoplasm</location>
        <location evidence="5">Cytoskeleton</location>
        <location evidence="5">Microtubule organizing center</location>
    </subcellularLocation>
</comment>
<evidence type="ECO:0000259" key="8">
    <source>
        <dbReference type="Pfam" id="PF17681"/>
    </source>
</evidence>
<dbReference type="PANTHER" id="PTHR19302:SF33">
    <property type="entry name" value="GAMMA-TUBULIN COMPLEX COMPONENT 5"/>
    <property type="match status" value="1"/>
</dbReference>
<dbReference type="GO" id="GO:0051321">
    <property type="term" value="P:meiotic cell cycle"/>
    <property type="evidence" value="ECO:0007669"/>
    <property type="project" value="TreeGrafter"/>
</dbReference>
<dbReference type="InterPro" id="IPR059169">
    <property type="entry name" value="GCP5_N_ext"/>
</dbReference>
<evidence type="ECO:0000256" key="2">
    <source>
        <dbReference type="ARBA" id="ARBA00022490"/>
    </source>
</evidence>
<dbReference type="GO" id="GO:0005816">
    <property type="term" value="C:spindle pole body"/>
    <property type="evidence" value="ECO:0007669"/>
    <property type="project" value="UniProtKB-ARBA"/>
</dbReference>
<proteinExistence type="inferred from homology"/>
<evidence type="ECO:0000256" key="1">
    <source>
        <dbReference type="ARBA" id="ARBA00010337"/>
    </source>
</evidence>
<reference evidence="9" key="1">
    <citation type="journal article" date="2020" name="Fungal Divers.">
        <title>Resolving the Mortierellaceae phylogeny through synthesis of multi-gene phylogenetics and phylogenomics.</title>
        <authorList>
            <person name="Vandepol N."/>
            <person name="Liber J."/>
            <person name="Desiro A."/>
            <person name="Na H."/>
            <person name="Kennedy M."/>
            <person name="Barry K."/>
            <person name="Grigoriev I.V."/>
            <person name="Miller A.N."/>
            <person name="O'Donnell K."/>
            <person name="Stajich J.E."/>
            <person name="Bonito G."/>
        </authorList>
    </citation>
    <scope>NUCLEOTIDE SEQUENCE</scope>
    <source>
        <strain evidence="9">MES-2147</strain>
    </source>
</reference>
<dbReference type="OrthoDB" id="66546at2759"/>
<evidence type="ECO:0000256" key="5">
    <source>
        <dbReference type="RuleBase" id="RU363050"/>
    </source>
</evidence>
<dbReference type="AlphaFoldDB" id="A0A9P6IKN0"/>
<dbReference type="GO" id="GO:0043015">
    <property type="term" value="F:gamma-tubulin binding"/>
    <property type="evidence" value="ECO:0007669"/>
    <property type="project" value="InterPro"/>
</dbReference>
<accession>A0A9P6IKN0</accession>
<feature type="non-terminal residue" evidence="9">
    <location>
        <position position="747"/>
    </location>
</feature>
<feature type="domain" description="Gamma tubulin complex component protein N-terminal" evidence="8">
    <location>
        <begin position="292"/>
        <end position="526"/>
    </location>
</feature>
<organism evidence="9 10">
    <name type="scientific">Modicella reniformis</name>
    <dbReference type="NCBI Taxonomy" id="1440133"/>
    <lineage>
        <taxon>Eukaryota</taxon>
        <taxon>Fungi</taxon>
        <taxon>Fungi incertae sedis</taxon>
        <taxon>Mucoromycota</taxon>
        <taxon>Mortierellomycotina</taxon>
        <taxon>Mortierellomycetes</taxon>
        <taxon>Mortierellales</taxon>
        <taxon>Mortierellaceae</taxon>
        <taxon>Modicella</taxon>
    </lineage>
</organism>
<comment type="caution">
    <text evidence="9">The sequence shown here is derived from an EMBL/GenBank/DDBJ whole genome shotgun (WGS) entry which is preliminary data.</text>
</comment>
<feature type="compositionally biased region" description="Polar residues" evidence="6">
    <location>
        <begin position="199"/>
        <end position="209"/>
    </location>
</feature>
<evidence type="ECO:0000256" key="3">
    <source>
        <dbReference type="ARBA" id="ARBA00022701"/>
    </source>
</evidence>
<evidence type="ECO:0000313" key="9">
    <source>
        <dbReference type="EMBL" id="KAF9933018.1"/>
    </source>
</evidence>
<dbReference type="GO" id="GO:0000922">
    <property type="term" value="C:spindle pole"/>
    <property type="evidence" value="ECO:0007669"/>
    <property type="project" value="InterPro"/>
</dbReference>
<evidence type="ECO:0000313" key="10">
    <source>
        <dbReference type="Proteomes" id="UP000749646"/>
    </source>
</evidence>
<dbReference type="GO" id="GO:0051011">
    <property type="term" value="F:microtubule minus-end binding"/>
    <property type="evidence" value="ECO:0007669"/>
    <property type="project" value="TreeGrafter"/>
</dbReference>
<keyword evidence="2 5" id="KW-0963">Cytoplasm</keyword>
<comment type="similarity">
    <text evidence="1 5">Belongs to the TUBGCP family.</text>
</comment>
<dbReference type="Pfam" id="PF04130">
    <property type="entry name" value="GCP_C_terminal"/>
    <property type="match status" value="1"/>
</dbReference>
<evidence type="ECO:0000259" key="7">
    <source>
        <dbReference type="Pfam" id="PF04130"/>
    </source>
</evidence>
<dbReference type="GO" id="GO:0000930">
    <property type="term" value="C:gamma-tubulin complex"/>
    <property type="evidence" value="ECO:0007669"/>
    <property type="project" value="TreeGrafter"/>
</dbReference>
<keyword evidence="3 5" id="KW-0493">Microtubule</keyword>
<sequence length="747" mass="85242">MFTTRRQRAALPEPAKELINRITGFQPGDNYFDTCSTYVAFHLFDVNGLGGNRNKSISHDMINKRLNGLAEKLFIRGQDTKSDALEGYLKRLRGMARSLGGGDGARMIAAISEMNLEEAAQNVLSSVLLILLELEQKKVLKSQQELDRELLRDILKEDPLVGDHWIIPAGGDEQETDESDSESKEMNQQRTPEAEDVEQGSNFNNDSTGKSEAALWRQLLRERSRALEPLRALERWQYWRGNSVKSKGTTEFRRSDAGYNIQCSTELNAALRNLSGFILPFSTPIMDELDIINEIFLLLQGLPTVIFTLKDSVAKYSTEVVVTHLSQGALRAIIQPFLGSAGEIAQLQAALDNIYSASAKPQGKIIQAFMSALHSEFVEFKVFLTDKQCLYRRYTKGHEQRMASLVELQAILSEKLNIVHSLLSFLKNRKFYGSTSNSRELACSYGIDILSSLFKNVCEFELSGDSDNTELFLRLLRQSIRPFLLNLECWLSGQPLDSESEFLVQTALDTDIFSNAYWSTGCYLQTEIVDEGEGDNNYTPSIGFKWRMECGMAKAIEEQYISTNVVLKSLLSTQSRLLWHLKGMTEFYFMMQGEVMHSFSTRIFRKILRKRPWCDSYVLGSTFNQVATLCEWSHSKFIKVRTSDRAGQKATNMGLSGMDIQVMSRIWFEYLLPWPLAGIIYSSENAKQMYSRITCLLLQVKTSKHAMEQSLFLKWKPKPNPDLKLFWKLRMRFLSTMNDLWSYFMTT</sequence>
<keyword evidence="4 5" id="KW-0206">Cytoskeleton</keyword>
<dbReference type="Gene3D" id="1.20.120.1900">
    <property type="entry name" value="Gamma-tubulin complex, C-terminal domain"/>
    <property type="match status" value="1"/>
</dbReference>
<dbReference type="EMBL" id="JAAAHW010009975">
    <property type="protein sequence ID" value="KAF9933018.1"/>
    <property type="molecule type" value="Genomic_DNA"/>
</dbReference>
<dbReference type="Pfam" id="PF17681">
    <property type="entry name" value="GCP_N_terminal"/>
    <property type="match status" value="1"/>
</dbReference>
<dbReference type="GO" id="GO:0051225">
    <property type="term" value="P:spindle assembly"/>
    <property type="evidence" value="ECO:0007669"/>
    <property type="project" value="TreeGrafter"/>
</dbReference>
<dbReference type="InterPro" id="IPR040457">
    <property type="entry name" value="GCP_C"/>
</dbReference>
<dbReference type="InterPro" id="IPR042241">
    <property type="entry name" value="GCP_C_sf"/>
</dbReference>
<dbReference type="CDD" id="cd22572">
    <property type="entry name" value="GCP5_NTD"/>
    <property type="match status" value="1"/>
</dbReference>
<protein>
    <recommendedName>
        <fullName evidence="5">Spindle pole body component</fullName>
    </recommendedName>
</protein>